<sequence>MGGVLNSCKKIVQDVASSTSGSPNNTPLVAKINELKIQMIEMKLVLLGDDGKHLKPCKPTLPSSSNLVSKKVDDLVNEDSDSEVEEVYDETVTYMASTSSKVNKASKSGSGGGKQKLIYEAEVKSSSSTSHNIQNIAFVSSQNTDNTNESVSVVASDSADSTKPPAFILPSVDNLSDAEEMDLKWQMAMLTMRAKRFLQRTGRNLGANGTTSIGFDITKLECYNRHRRGHFARECRSPKDTRNKDTQRRNVPVEILLLMHWYHSMMVLVAMIGAFRQMKNQQIMPSCYLPPQVQQVLQVLTVRKSQFDVLSYKSGLESVEARLVVYQQNENMFEEDIKLLKLDVMLRDNALVSDSKDESEGEPMPTQKAHSFVQTSKHVKTPRTSVKPVEHPTQAENHRKDIPKRVTTVVPQSNVKHQRPANHVFNKPHSPMRRPINHRPTPKHSYFHQKVTAVKPKKVNVVQGTKRNWSNPQQALKDKGVIDSSFSRHMTGNISYLSNFEEIKRKFTWHVRDTPISFNGLYIVYTAWDSWLLILLSIISTVKRKDEAEDASFKGKLTDWFLVMILNVLN</sequence>
<evidence type="ECO:0000256" key="1">
    <source>
        <dbReference type="SAM" id="MobiDB-lite"/>
    </source>
</evidence>
<reference evidence="2" key="1">
    <citation type="journal article" date="2019" name="Sci. Rep.">
        <title>Draft genome of Tanacetum cinerariifolium, the natural source of mosquito coil.</title>
        <authorList>
            <person name="Yamashiro T."/>
            <person name="Shiraishi A."/>
            <person name="Satake H."/>
            <person name="Nakayama K."/>
        </authorList>
    </citation>
    <scope>NUCLEOTIDE SEQUENCE</scope>
</reference>
<dbReference type="SUPFAM" id="SSF57756">
    <property type="entry name" value="Retrovirus zinc finger-like domains"/>
    <property type="match status" value="1"/>
</dbReference>
<gene>
    <name evidence="2" type="ORF">Tci_002788</name>
</gene>
<proteinExistence type="predicted"/>
<feature type="region of interest" description="Disordered" evidence="1">
    <location>
        <begin position="421"/>
        <end position="442"/>
    </location>
</feature>
<dbReference type="EMBL" id="BKCJ010000191">
    <property type="protein sequence ID" value="GEU30810.1"/>
    <property type="molecule type" value="Genomic_DNA"/>
</dbReference>
<feature type="compositionally biased region" description="Basic residues" evidence="1">
    <location>
        <begin position="430"/>
        <end position="442"/>
    </location>
</feature>
<comment type="caution">
    <text evidence="2">The sequence shown here is derived from an EMBL/GenBank/DDBJ whole genome shotgun (WGS) entry which is preliminary data.</text>
</comment>
<evidence type="ECO:0000313" key="2">
    <source>
        <dbReference type="EMBL" id="GEU30810.1"/>
    </source>
</evidence>
<dbReference type="AlphaFoldDB" id="A0A6L2J2D6"/>
<protein>
    <submittedName>
        <fullName evidence="2">Uncharacterized protein</fullName>
    </submittedName>
</protein>
<dbReference type="GO" id="GO:0008270">
    <property type="term" value="F:zinc ion binding"/>
    <property type="evidence" value="ECO:0007669"/>
    <property type="project" value="InterPro"/>
</dbReference>
<organism evidence="2">
    <name type="scientific">Tanacetum cinerariifolium</name>
    <name type="common">Dalmatian daisy</name>
    <name type="synonym">Chrysanthemum cinerariifolium</name>
    <dbReference type="NCBI Taxonomy" id="118510"/>
    <lineage>
        <taxon>Eukaryota</taxon>
        <taxon>Viridiplantae</taxon>
        <taxon>Streptophyta</taxon>
        <taxon>Embryophyta</taxon>
        <taxon>Tracheophyta</taxon>
        <taxon>Spermatophyta</taxon>
        <taxon>Magnoliopsida</taxon>
        <taxon>eudicotyledons</taxon>
        <taxon>Gunneridae</taxon>
        <taxon>Pentapetalae</taxon>
        <taxon>asterids</taxon>
        <taxon>campanulids</taxon>
        <taxon>Asterales</taxon>
        <taxon>Asteraceae</taxon>
        <taxon>Asteroideae</taxon>
        <taxon>Anthemideae</taxon>
        <taxon>Anthemidinae</taxon>
        <taxon>Tanacetum</taxon>
    </lineage>
</organism>
<accession>A0A6L2J2D6</accession>
<name>A0A6L2J2D6_TANCI</name>
<dbReference type="GO" id="GO:0003676">
    <property type="term" value="F:nucleic acid binding"/>
    <property type="evidence" value="ECO:0007669"/>
    <property type="project" value="InterPro"/>
</dbReference>
<feature type="region of interest" description="Disordered" evidence="1">
    <location>
        <begin position="353"/>
        <end position="395"/>
    </location>
</feature>
<dbReference type="InterPro" id="IPR036875">
    <property type="entry name" value="Znf_CCHC_sf"/>
</dbReference>